<feature type="compositionally biased region" description="Polar residues" evidence="1">
    <location>
        <begin position="386"/>
        <end position="395"/>
    </location>
</feature>
<accession>A0A5N5QAX5</accession>
<feature type="region of interest" description="Disordered" evidence="1">
    <location>
        <begin position="474"/>
        <end position="522"/>
    </location>
</feature>
<proteinExistence type="predicted"/>
<sequence length="544" mass="61591">MPLAKALATIKQKAEQASVEWLALYNGVFQIHEPLWNFQGECRIGELPPLSEDDHDEIAKNETKLFFSDSAPERSRSILDVSLEIFYEASPYKGRRIGPSITFVDMQAISPYSHVESLQGIVARGFESCQGTSTMSRLALRTSICGSVILRHMFGMECRMRDAVTRDLYLLVRLCHECQVKLLDSYPTTDEVCRFVPSAANGGICFVLKRDVEALLREVELVKKPTLSLEKWERQKKKQVRKLQNRRNNLPAGIEDAEYTRQEEIAEILDTREQEITWRLRGYGWKESDIPFSGEARERWDQLVCKPKHLTSHFIKEQFEMDITGEQIGKKLDKLREKLHRAISDWGAEVRQDLLDIWNRGREEHLNHDPGDFSGLTAPQALGDPGSSSSTQNLDNAPGPVDSPNCMITFARPSGATTKNIRKLPGGHQLLLRAEVIFKCPQGWSTHPGILPCVEFGSYGTCSLGERWNPEVASRNNDTSTVARSSVGGAKTLAPTPGNTWEHLEKEKKKRDSTESIQQHTRALDPTQDLFFKFVPPDTKNQRM</sequence>
<dbReference type="Proteomes" id="UP000383932">
    <property type="component" value="Unassembled WGS sequence"/>
</dbReference>
<name>A0A5N5QAX5_9AGAM</name>
<dbReference type="AlphaFoldDB" id="A0A5N5QAX5"/>
<comment type="caution">
    <text evidence="2">The sequence shown here is derived from an EMBL/GenBank/DDBJ whole genome shotgun (WGS) entry which is preliminary data.</text>
</comment>
<dbReference type="EMBL" id="SSOP01000346">
    <property type="protein sequence ID" value="KAB5588922.1"/>
    <property type="molecule type" value="Genomic_DNA"/>
</dbReference>
<feature type="region of interest" description="Disordered" evidence="1">
    <location>
        <begin position="366"/>
        <end position="401"/>
    </location>
</feature>
<evidence type="ECO:0000313" key="3">
    <source>
        <dbReference type="Proteomes" id="UP000383932"/>
    </source>
</evidence>
<feature type="compositionally biased region" description="Polar residues" evidence="1">
    <location>
        <begin position="474"/>
        <end position="484"/>
    </location>
</feature>
<keyword evidence="3" id="KW-1185">Reference proteome</keyword>
<protein>
    <submittedName>
        <fullName evidence="2">DNA mismatch repair protein MutS</fullName>
    </submittedName>
</protein>
<organism evidence="2 3">
    <name type="scientific">Ceratobasidium theobromae</name>
    <dbReference type="NCBI Taxonomy" id="1582974"/>
    <lineage>
        <taxon>Eukaryota</taxon>
        <taxon>Fungi</taxon>
        <taxon>Dikarya</taxon>
        <taxon>Basidiomycota</taxon>
        <taxon>Agaricomycotina</taxon>
        <taxon>Agaricomycetes</taxon>
        <taxon>Cantharellales</taxon>
        <taxon>Ceratobasidiaceae</taxon>
        <taxon>Ceratobasidium</taxon>
    </lineage>
</organism>
<gene>
    <name evidence="2" type="ORF">CTheo_7635</name>
</gene>
<evidence type="ECO:0000313" key="2">
    <source>
        <dbReference type="EMBL" id="KAB5588922.1"/>
    </source>
</evidence>
<reference evidence="2 3" key="1">
    <citation type="journal article" date="2019" name="Fungal Biol. Biotechnol.">
        <title>Draft genome sequence of fastidious pathogen Ceratobasidium theobromae, which causes vascular-streak dieback in Theobroma cacao.</title>
        <authorList>
            <person name="Ali S.S."/>
            <person name="Asman A."/>
            <person name="Shao J."/>
            <person name="Firmansyah A.P."/>
            <person name="Susilo A.W."/>
            <person name="Rosmana A."/>
            <person name="McMahon P."/>
            <person name="Junaid M."/>
            <person name="Guest D."/>
            <person name="Kheng T.Y."/>
            <person name="Meinhardt L.W."/>
            <person name="Bailey B.A."/>
        </authorList>
    </citation>
    <scope>NUCLEOTIDE SEQUENCE [LARGE SCALE GENOMIC DNA]</scope>
    <source>
        <strain evidence="2 3">CT2</strain>
    </source>
</reference>
<evidence type="ECO:0000256" key="1">
    <source>
        <dbReference type="SAM" id="MobiDB-lite"/>
    </source>
</evidence>
<feature type="compositionally biased region" description="Basic and acidic residues" evidence="1">
    <location>
        <begin position="502"/>
        <end position="514"/>
    </location>
</feature>